<keyword evidence="4" id="KW-1185">Reference proteome</keyword>
<evidence type="ECO:0000256" key="1">
    <source>
        <dbReference type="SAM" id="MobiDB-lite"/>
    </source>
</evidence>
<accession>A0ABP1A6Q6</accession>
<dbReference type="Proteomes" id="UP001497522">
    <property type="component" value="Chromosome 1"/>
</dbReference>
<reference evidence="3 4" key="1">
    <citation type="submission" date="2024-03" db="EMBL/GenBank/DDBJ databases">
        <authorList>
            <consortium name="ELIXIR-Norway"/>
            <consortium name="Elixir Norway"/>
        </authorList>
    </citation>
    <scope>NUCLEOTIDE SEQUENCE [LARGE SCALE GENOMIC DNA]</scope>
</reference>
<dbReference type="EMBL" id="OZ023702">
    <property type="protein sequence ID" value="CAK9858152.1"/>
    <property type="molecule type" value="Genomic_DNA"/>
</dbReference>
<evidence type="ECO:0000259" key="2">
    <source>
        <dbReference type="PROSITE" id="PS51222"/>
    </source>
</evidence>
<feature type="region of interest" description="Disordered" evidence="1">
    <location>
        <begin position="1"/>
        <end position="38"/>
    </location>
</feature>
<evidence type="ECO:0000313" key="4">
    <source>
        <dbReference type="Proteomes" id="UP001497522"/>
    </source>
</evidence>
<feature type="compositionally biased region" description="Gly residues" evidence="1">
    <location>
        <begin position="18"/>
        <end position="32"/>
    </location>
</feature>
<protein>
    <recommendedName>
        <fullName evidence="2">DCD domain-containing protein</fullName>
    </recommendedName>
</protein>
<organism evidence="3 4">
    <name type="scientific">Sphagnum jensenii</name>
    <dbReference type="NCBI Taxonomy" id="128206"/>
    <lineage>
        <taxon>Eukaryota</taxon>
        <taxon>Viridiplantae</taxon>
        <taxon>Streptophyta</taxon>
        <taxon>Embryophyta</taxon>
        <taxon>Bryophyta</taxon>
        <taxon>Sphagnophytina</taxon>
        <taxon>Sphagnopsida</taxon>
        <taxon>Sphagnales</taxon>
        <taxon>Sphagnaceae</taxon>
        <taxon>Sphagnum</taxon>
    </lineage>
</organism>
<dbReference type="PROSITE" id="PS51222">
    <property type="entry name" value="DCD"/>
    <property type="match status" value="1"/>
</dbReference>
<name>A0ABP1A6Q6_9BRYO</name>
<proteinExistence type="predicted"/>
<evidence type="ECO:0000313" key="3">
    <source>
        <dbReference type="EMBL" id="CAK9858152.1"/>
    </source>
</evidence>
<dbReference type="InterPro" id="IPR013989">
    <property type="entry name" value="Dev_and_cell_death_domain"/>
</dbReference>
<feature type="domain" description="DCD" evidence="2">
    <location>
        <begin position="50"/>
        <end position="101"/>
    </location>
</feature>
<sequence>MVATKRSSTHVEFNPKQKGGGAGAGAGAGGGSSSSSSVVSEGGAAAALIEPLGGFIFVCNNDTMDEDFERHLFGFSLNSVCGFCNSGTSAKGCVGGMYVMA</sequence>
<gene>
    <name evidence="3" type="ORF">CSSPJE1EN2_LOCUS1147</name>
</gene>